<dbReference type="AlphaFoldDB" id="I9KLL9"/>
<evidence type="ECO:0000313" key="3">
    <source>
        <dbReference type="Proteomes" id="UP000003917"/>
    </source>
</evidence>
<evidence type="ECO:0000256" key="1">
    <source>
        <dbReference type="SAM" id="Phobius"/>
    </source>
</evidence>
<evidence type="ECO:0000313" key="2">
    <source>
        <dbReference type="EMBL" id="EIZ01020.1"/>
    </source>
</evidence>
<protein>
    <recommendedName>
        <fullName evidence="4">Signal peptidase II</fullName>
    </recommendedName>
</protein>
<feature type="transmembrane region" description="Helical" evidence="1">
    <location>
        <begin position="100"/>
        <end position="122"/>
    </location>
</feature>
<dbReference type="EMBL" id="AGXP01000013">
    <property type="protein sequence ID" value="EIZ01020.1"/>
    <property type="molecule type" value="Genomic_DNA"/>
</dbReference>
<dbReference type="Pfam" id="PF01252">
    <property type="entry name" value="Peptidase_A8"/>
    <property type="match status" value="1"/>
</dbReference>
<dbReference type="PATRIC" id="fig|997881.3.peg.949"/>
<gene>
    <name evidence="2" type="ORF">HMPREF1080_00906</name>
</gene>
<organism evidence="2 3">
    <name type="scientific">Bacteroides fragilis CL05T12C13</name>
    <dbReference type="NCBI Taxonomy" id="997881"/>
    <lineage>
        <taxon>Bacteria</taxon>
        <taxon>Pseudomonadati</taxon>
        <taxon>Bacteroidota</taxon>
        <taxon>Bacteroidia</taxon>
        <taxon>Bacteroidales</taxon>
        <taxon>Bacteroidaceae</taxon>
        <taxon>Bacteroides</taxon>
    </lineage>
</organism>
<dbReference type="InterPro" id="IPR001872">
    <property type="entry name" value="Peptidase_A8"/>
</dbReference>
<accession>I9KLL9</accession>
<evidence type="ECO:0008006" key="4">
    <source>
        <dbReference type="Google" id="ProtNLM"/>
    </source>
</evidence>
<comment type="caution">
    <text evidence="2">The sequence shown here is derived from an EMBL/GenBank/DDBJ whole genome shotgun (WGS) entry which is preliminary data.</text>
</comment>
<keyword evidence="1" id="KW-0472">Membrane</keyword>
<proteinExistence type="predicted"/>
<dbReference type="Proteomes" id="UP000003917">
    <property type="component" value="Unassembled WGS sequence"/>
</dbReference>
<keyword evidence="1" id="KW-0812">Transmembrane</keyword>
<sequence>MKTRNIILLIVLLVLIDQGVKLIIYTSFMNTNFEIIPKILDFQPTFNSKYSFVNDSVYKNTGMDAGLLFHIILFAIIWFILFIGYKFFKSIDPLNKTLDVSISFFTAAIICAYLGILVWGKGILDFLHFKLYFNFVFDLKDVYTNCFVLLFLISTIEIEKKYNIQLKDLRKYIKRLYKQRKY</sequence>
<keyword evidence="1" id="KW-1133">Transmembrane helix</keyword>
<reference evidence="2 3" key="1">
    <citation type="submission" date="2012-02" db="EMBL/GenBank/DDBJ databases">
        <title>The Genome Sequence of Bacteroides fragilis CL05T12C13.</title>
        <authorList>
            <consortium name="The Broad Institute Genome Sequencing Platform"/>
            <person name="Earl A."/>
            <person name="Ward D."/>
            <person name="Feldgarden M."/>
            <person name="Gevers D."/>
            <person name="Zitomersky N.L."/>
            <person name="Coyne M.J."/>
            <person name="Comstock L.E."/>
            <person name="Young S.K."/>
            <person name="Zeng Q."/>
            <person name="Gargeya S."/>
            <person name="Fitzgerald M."/>
            <person name="Haas B."/>
            <person name="Abouelleil A."/>
            <person name="Alvarado L."/>
            <person name="Arachchi H.M."/>
            <person name="Berlin A."/>
            <person name="Chapman S.B."/>
            <person name="Gearin G."/>
            <person name="Goldberg J."/>
            <person name="Griggs A."/>
            <person name="Gujja S."/>
            <person name="Hansen M."/>
            <person name="Heiman D."/>
            <person name="Howarth C."/>
            <person name="Larimer J."/>
            <person name="Lui A."/>
            <person name="MacDonald P.J.P."/>
            <person name="McCowen C."/>
            <person name="Montmayeur A."/>
            <person name="Murphy C."/>
            <person name="Neiman D."/>
            <person name="Pearson M."/>
            <person name="Priest M."/>
            <person name="Roberts A."/>
            <person name="Saif S."/>
            <person name="Shea T."/>
            <person name="Sisk P."/>
            <person name="Stolte C."/>
            <person name="Sykes S."/>
            <person name="Wortman J."/>
            <person name="Nusbaum C."/>
            <person name="Birren B."/>
        </authorList>
    </citation>
    <scope>NUCLEOTIDE SEQUENCE [LARGE SCALE GENOMIC DNA]</scope>
    <source>
        <strain evidence="2 3">CL05T12C13</strain>
    </source>
</reference>
<name>I9KLL9_BACFG</name>
<feature type="transmembrane region" description="Helical" evidence="1">
    <location>
        <begin position="142"/>
        <end position="158"/>
    </location>
</feature>
<feature type="transmembrane region" description="Helical" evidence="1">
    <location>
        <begin position="67"/>
        <end position="88"/>
    </location>
</feature>
<dbReference type="HOGENOM" id="CLU_095240_0_0_10"/>